<name>A0A1Y0YMD2_BACLI</name>
<evidence type="ECO:0000256" key="10">
    <source>
        <dbReference type="ARBA" id="ARBA00023303"/>
    </source>
</evidence>
<feature type="binding site" evidence="14">
    <location>
        <position position="71"/>
    </location>
    <ligand>
        <name>Na(+)</name>
        <dbReference type="ChEBI" id="CHEBI:29101"/>
        <note>structural</note>
    </ligand>
</feature>
<evidence type="ECO:0000256" key="9">
    <source>
        <dbReference type="ARBA" id="ARBA00023136"/>
    </source>
</evidence>
<dbReference type="PANTHER" id="PTHR28259">
    <property type="entry name" value="FLUORIDE EXPORT PROTEIN 1-RELATED"/>
    <property type="match status" value="1"/>
</dbReference>
<evidence type="ECO:0000256" key="14">
    <source>
        <dbReference type="HAMAP-Rule" id="MF_00454"/>
    </source>
</evidence>
<keyword evidence="4 14" id="KW-0812">Transmembrane</keyword>
<evidence type="ECO:0000256" key="12">
    <source>
        <dbReference type="ARBA" id="ARBA00035585"/>
    </source>
</evidence>
<proteinExistence type="inferred from homology"/>
<keyword evidence="7 14" id="KW-0915">Sodium</keyword>
<accession>A0A1Y0YMD2</accession>
<dbReference type="SMR" id="A0A1Y0YMD2"/>
<evidence type="ECO:0000256" key="8">
    <source>
        <dbReference type="ARBA" id="ARBA00023065"/>
    </source>
</evidence>
<dbReference type="Pfam" id="PF02537">
    <property type="entry name" value="CRCB"/>
    <property type="match status" value="1"/>
</dbReference>
<keyword evidence="6 14" id="KW-1133">Transmembrane helix</keyword>
<feature type="transmembrane region" description="Helical" evidence="14">
    <location>
        <begin position="96"/>
        <end position="117"/>
    </location>
</feature>
<evidence type="ECO:0000256" key="1">
    <source>
        <dbReference type="ARBA" id="ARBA00004651"/>
    </source>
</evidence>
<feature type="transmembrane region" description="Helical" evidence="14">
    <location>
        <begin position="6"/>
        <end position="28"/>
    </location>
</feature>
<dbReference type="GO" id="GO:0046872">
    <property type="term" value="F:metal ion binding"/>
    <property type="evidence" value="ECO:0007669"/>
    <property type="project" value="UniProtKB-KW"/>
</dbReference>
<gene>
    <name evidence="14" type="primary">fluC</name>
    <name evidence="14 15" type="synonym">crcB</name>
    <name evidence="16" type="ORF">CHCC16736_3220</name>
    <name evidence="15" type="ORF">I6G80_21785</name>
</gene>
<evidence type="ECO:0000313" key="17">
    <source>
        <dbReference type="Proteomes" id="UP000435910"/>
    </source>
</evidence>
<dbReference type="AlphaFoldDB" id="A0A1Y0YMD2"/>
<dbReference type="GeneID" id="92862391"/>
<feature type="transmembrane region" description="Helical" evidence="14">
    <location>
        <begin position="62"/>
        <end position="84"/>
    </location>
</feature>
<protein>
    <recommendedName>
        <fullName evidence="14">Fluoride-specific ion channel FluC</fullName>
    </recommendedName>
</protein>
<evidence type="ECO:0000313" key="16">
    <source>
        <dbReference type="EMBL" id="TWL28618.1"/>
    </source>
</evidence>
<dbReference type="RefSeq" id="WP_003180153.1">
    <property type="nucleotide sequence ID" value="NZ_BEXU01000023.1"/>
</dbReference>
<keyword evidence="3 14" id="KW-1003">Cell membrane</keyword>
<comment type="function">
    <text evidence="13 14">Fluoride-specific ion channel. Important for reducing fluoride concentration in the cell, thus reducing its toxicity.</text>
</comment>
<reference evidence="16 17" key="1">
    <citation type="submission" date="2019-06" db="EMBL/GenBank/DDBJ databases">
        <title>Genome sequence analysis of &gt;100 Bacillus licheniformis strains suggests intrinsic resistance to this species.</title>
        <authorList>
            <person name="Wels M."/>
            <person name="Siezen R.J."/>
            <person name="Johansen E."/>
            <person name="Stuer-Lauridsen B."/>
            <person name="Bjerre K."/>
            <person name="Nielsen B.K.K."/>
        </authorList>
    </citation>
    <scope>NUCLEOTIDE SEQUENCE [LARGE SCALE GENOMIC DNA]</scope>
    <source>
        <strain evidence="16 17">BAC-16736</strain>
    </source>
</reference>
<evidence type="ECO:0000256" key="3">
    <source>
        <dbReference type="ARBA" id="ARBA00022475"/>
    </source>
</evidence>
<feature type="transmembrane region" description="Helical" evidence="14">
    <location>
        <begin position="35"/>
        <end position="56"/>
    </location>
</feature>
<dbReference type="HAMAP" id="MF_00454">
    <property type="entry name" value="FluC"/>
    <property type="match status" value="1"/>
</dbReference>
<dbReference type="EMBL" id="CP065647">
    <property type="protein sequence ID" value="QPR72404.1"/>
    <property type="molecule type" value="Genomic_DNA"/>
</dbReference>
<comment type="catalytic activity">
    <reaction evidence="12">
        <text>fluoride(in) = fluoride(out)</text>
        <dbReference type="Rhea" id="RHEA:76159"/>
        <dbReference type="ChEBI" id="CHEBI:17051"/>
    </reaction>
    <physiologicalReaction direction="left-to-right" evidence="12">
        <dbReference type="Rhea" id="RHEA:76160"/>
    </physiologicalReaction>
</comment>
<comment type="activity regulation">
    <text evidence="14">Na(+) is not transported, but it plays an essential structural role and its presence is essential for fluoride channel function.</text>
</comment>
<evidence type="ECO:0000313" key="18">
    <source>
        <dbReference type="Proteomes" id="UP000595038"/>
    </source>
</evidence>
<keyword evidence="2 14" id="KW-0813">Transport</keyword>
<evidence type="ECO:0000256" key="13">
    <source>
        <dbReference type="ARBA" id="ARBA00049940"/>
    </source>
</evidence>
<keyword evidence="8 14" id="KW-0406">Ion transport</keyword>
<comment type="subcellular location">
    <subcellularLocation>
        <location evidence="1 14">Cell membrane</location>
        <topology evidence="1 14">Multi-pass membrane protein</topology>
    </subcellularLocation>
</comment>
<dbReference type="PANTHER" id="PTHR28259:SF16">
    <property type="entry name" value="FLUORIDE-SPECIFIC ION CHANNEL FLUC 2"/>
    <property type="match status" value="1"/>
</dbReference>
<dbReference type="GO" id="GO:0140114">
    <property type="term" value="P:cellular detoxification of fluoride"/>
    <property type="evidence" value="ECO:0007669"/>
    <property type="project" value="UniProtKB-UniRule"/>
</dbReference>
<evidence type="ECO:0000256" key="6">
    <source>
        <dbReference type="ARBA" id="ARBA00022989"/>
    </source>
</evidence>
<evidence type="ECO:0000256" key="11">
    <source>
        <dbReference type="ARBA" id="ARBA00035120"/>
    </source>
</evidence>
<keyword evidence="9 14" id="KW-0472">Membrane</keyword>
<dbReference type="EMBL" id="NILC01000021">
    <property type="protein sequence ID" value="TWL28618.1"/>
    <property type="molecule type" value="Genomic_DNA"/>
</dbReference>
<evidence type="ECO:0000313" key="15">
    <source>
        <dbReference type="EMBL" id="QPR72404.1"/>
    </source>
</evidence>
<dbReference type="Proteomes" id="UP000595038">
    <property type="component" value="Chromosome"/>
</dbReference>
<sequence length="118" mass="12350">MMAAAFMIAGGIGSVLRFWLGNVLMAMIPRPRIPVSVMVINILGSFALGIFISLGIDNQTVSIVVGTGFFGGFTTFSTFSVEAVQLLAAKRVKASAVYILLTMAGSIGGFWAGSMLIP</sequence>
<dbReference type="OMA" id="LFYNHVE"/>
<dbReference type="GO" id="GO:0005886">
    <property type="term" value="C:plasma membrane"/>
    <property type="evidence" value="ECO:0007669"/>
    <property type="project" value="UniProtKB-SubCell"/>
</dbReference>
<dbReference type="InterPro" id="IPR003691">
    <property type="entry name" value="FluC"/>
</dbReference>
<evidence type="ECO:0000256" key="7">
    <source>
        <dbReference type="ARBA" id="ARBA00023053"/>
    </source>
</evidence>
<dbReference type="GO" id="GO:0062054">
    <property type="term" value="F:fluoride channel activity"/>
    <property type="evidence" value="ECO:0007669"/>
    <property type="project" value="UniProtKB-UniRule"/>
</dbReference>
<dbReference type="Proteomes" id="UP000435910">
    <property type="component" value="Unassembled WGS sequence"/>
</dbReference>
<reference evidence="15 18" key="2">
    <citation type="submission" date="2020-12" db="EMBL/GenBank/DDBJ databases">
        <title>FDA dAtabase for Regulatory Grade micrObial Sequences (FDA-ARGOS): Supporting development and validation of Infectious Disease Dx tests.</title>
        <authorList>
            <person name="Nelson B."/>
            <person name="Plummer A."/>
            <person name="Tallon L."/>
            <person name="Sadzewicz L."/>
            <person name="Zhao X."/>
            <person name="Boylan J."/>
            <person name="Ott S."/>
            <person name="Bowen H."/>
            <person name="Vavikolanu K."/>
            <person name="Mehta A."/>
            <person name="Aluvathingal J."/>
            <person name="Nadendla S."/>
            <person name="Myers T."/>
            <person name="Yan Y."/>
            <person name="Sichtig H."/>
        </authorList>
    </citation>
    <scope>NUCLEOTIDE SEQUENCE [LARGE SCALE GENOMIC DNA]</scope>
    <source>
        <strain evidence="15 18">FDAARGOS_923</strain>
    </source>
</reference>
<evidence type="ECO:0000256" key="4">
    <source>
        <dbReference type="ARBA" id="ARBA00022692"/>
    </source>
</evidence>
<dbReference type="NCBIfam" id="TIGR00494">
    <property type="entry name" value="crcB"/>
    <property type="match status" value="1"/>
</dbReference>
<evidence type="ECO:0000256" key="5">
    <source>
        <dbReference type="ARBA" id="ARBA00022723"/>
    </source>
</evidence>
<feature type="binding site" evidence="14">
    <location>
        <position position="74"/>
    </location>
    <ligand>
        <name>Na(+)</name>
        <dbReference type="ChEBI" id="CHEBI:29101"/>
        <note>structural</note>
    </ligand>
</feature>
<dbReference type="NCBIfam" id="NF010809">
    <property type="entry name" value="PRK14213.1"/>
    <property type="match status" value="1"/>
</dbReference>
<comment type="similarity">
    <text evidence="11 14">Belongs to the fluoride channel Fluc/FEX (TC 1.A.43) family.</text>
</comment>
<keyword evidence="10 14" id="KW-0407">Ion channel</keyword>
<organism evidence="16 17">
    <name type="scientific">Bacillus licheniformis</name>
    <dbReference type="NCBI Taxonomy" id="1402"/>
    <lineage>
        <taxon>Bacteria</taxon>
        <taxon>Bacillati</taxon>
        <taxon>Bacillota</taxon>
        <taxon>Bacilli</taxon>
        <taxon>Bacillales</taxon>
        <taxon>Bacillaceae</taxon>
        <taxon>Bacillus</taxon>
    </lineage>
</organism>
<keyword evidence="5 14" id="KW-0479">Metal-binding</keyword>
<evidence type="ECO:0000256" key="2">
    <source>
        <dbReference type="ARBA" id="ARBA00022448"/>
    </source>
</evidence>